<comment type="caution">
    <text evidence="1">The sequence shown here is derived from an EMBL/GenBank/DDBJ whole genome shotgun (WGS) entry which is preliminary data.</text>
</comment>
<sequence length="63" mass="6460">MLAMILVTFVVMMLAVAGMAIGVLVQNKPIKGSCGGVANRDGYDCACAAAGKPRMCEQPGSQN</sequence>
<dbReference type="Pfam" id="PF04400">
    <property type="entry name" value="NqrM"/>
    <property type="match status" value="1"/>
</dbReference>
<name>A0A1Y1SJX7_9GAMM</name>
<dbReference type="STRING" id="1317117.ATO7_06500"/>
<proteinExistence type="predicted"/>
<reference evidence="1 2" key="1">
    <citation type="submission" date="2013-04" db="EMBL/GenBank/DDBJ databases">
        <title>Oceanococcus atlanticus 22II-S10r2 Genome Sequencing.</title>
        <authorList>
            <person name="Lai Q."/>
            <person name="Li G."/>
            <person name="Shao Z."/>
        </authorList>
    </citation>
    <scope>NUCLEOTIDE SEQUENCE [LARGE SCALE GENOMIC DNA]</scope>
    <source>
        <strain evidence="1 2">22II-S10r2</strain>
    </source>
</reference>
<protein>
    <recommendedName>
        <fullName evidence="3">ApbE family protein</fullName>
    </recommendedName>
</protein>
<accession>A0A1Y1SJX7</accession>
<gene>
    <name evidence="1" type="ORF">ATO7_06500</name>
</gene>
<dbReference type="EMBL" id="AQQV01000001">
    <property type="protein sequence ID" value="ORE89509.1"/>
    <property type="molecule type" value="Genomic_DNA"/>
</dbReference>
<evidence type="ECO:0000313" key="2">
    <source>
        <dbReference type="Proteomes" id="UP000192342"/>
    </source>
</evidence>
<organism evidence="1 2">
    <name type="scientific">Oceanococcus atlanticus</name>
    <dbReference type="NCBI Taxonomy" id="1317117"/>
    <lineage>
        <taxon>Bacteria</taxon>
        <taxon>Pseudomonadati</taxon>
        <taxon>Pseudomonadota</taxon>
        <taxon>Gammaproteobacteria</taxon>
        <taxon>Chromatiales</taxon>
        <taxon>Oceanococcaceae</taxon>
        <taxon>Oceanococcus</taxon>
    </lineage>
</organism>
<dbReference type="PANTHER" id="PTHR40691">
    <property type="entry name" value="(NA+)-NQR MATURATION NQRM"/>
    <property type="match status" value="1"/>
</dbReference>
<evidence type="ECO:0008006" key="3">
    <source>
        <dbReference type="Google" id="ProtNLM"/>
    </source>
</evidence>
<dbReference type="OrthoDB" id="5296227at2"/>
<keyword evidence="2" id="KW-1185">Reference proteome</keyword>
<dbReference type="Proteomes" id="UP000192342">
    <property type="component" value="Unassembled WGS sequence"/>
</dbReference>
<dbReference type="RefSeq" id="WP_146680181.1">
    <property type="nucleotide sequence ID" value="NZ_AQQV01000001.1"/>
</dbReference>
<evidence type="ECO:0000313" key="1">
    <source>
        <dbReference type="EMBL" id="ORE89509.1"/>
    </source>
</evidence>
<dbReference type="InterPro" id="IPR007495">
    <property type="entry name" value="NqrM"/>
</dbReference>
<dbReference type="AlphaFoldDB" id="A0A1Y1SJX7"/>
<dbReference type="PANTHER" id="PTHR40691:SF3">
    <property type="entry name" value="(NA+)-NQR MATURATION NQRM"/>
    <property type="match status" value="1"/>
</dbReference>